<name>A0A2T0T8U0_9ACTN</name>
<protein>
    <submittedName>
        <fullName evidence="1">Uncharacterized protein</fullName>
    </submittedName>
</protein>
<comment type="caution">
    <text evidence="1">The sequence shown here is derived from an EMBL/GenBank/DDBJ whole genome shotgun (WGS) entry which is preliminary data.</text>
</comment>
<evidence type="ECO:0000313" key="1">
    <source>
        <dbReference type="EMBL" id="PRY42058.1"/>
    </source>
</evidence>
<keyword evidence="2" id="KW-1185">Reference proteome</keyword>
<dbReference type="EMBL" id="PVTG01000018">
    <property type="protein sequence ID" value="PRY42058.1"/>
    <property type="molecule type" value="Genomic_DNA"/>
</dbReference>
<dbReference type="Proteomes" id="UP000239210">
    <property type="component" value="Unassembled WGS sequence"/>
</dbReference>
<evidence type="ECO:0000313" key="2">
    <source>
        <dbReference type="Proteomes" id="UP000239210"/>
    </source>
</evidence>
<dbReference type="OrthoDB" id="5196943at2"/>
<proteinExistence type="predicted"/>
<dbReference type="RefSeq" id="WP_106280800.1">
    <property type="nucleotide sequence ID" value="NZ_PVTG01000018.1"/>
</dbReference>
<organism evidence="1 2">
    <name type="scientific">Geodermatophilus tzadiensis</name>
    <dbReference type="NCBI Taxonomy" id="1137988"/>
    <lineage>
        <taxon>Bacteria</taxon>
        <taxon>Bacillati</taxon>
        <taxon>Actinomycetota</taxon>
        <taxon>Actinomycetes</taxon>
        <taxon>Geodermatophilales</taxon>
        <taxon>Geodermatophilaceae</taxon>
        <taxon>Geodermatophilus</taxon>
    </lineage>
</organism>
<sequence length="59" mass="7021">MTISIRLLDERRFDPPRDVEVENGGPWWSGEQTAWRLCDYGWGRHLTSVPPERVRLRAR</sequence>
<accession>A0A2T0T8U0</accession>
<reference evidence="1 2" key="1">
    <citation type="submission" date="2018-03" db="EMBL/GenBank/DDBJ databases">
        <title>Genomic Encyclopedia of Archaeal and Bacterial Type Strains, Phase II (KMG-II): from individual species to whole genera.</title>
        <authorList>
            <person name="Goeker M."/>
        </authorList>
    </citation>
    <scope>NUCLEOTIDE SEQUENCE [LARGE SCALE GENOMIC DNA]</scope>
    <source>
        <strain evidence="1 2">DSM 45416</strain>
    </source>
</reference>
<dbReference type="AlphaFoldDB" id="A0A2T0T8U0"/>
<gene>
    <name evidence="1" type="ORF">LY71_1185</name>
</gene>